<proteinExistence type="predicted"/>
<keyword evidence="2" id="KW-1185">Reference proteome</keyword>
<organism evidence="1 2">
    <name type="scientific">Capsicum annuum</name>
    <name type="common">Capsicum pepper</name>
    <dbReference type="NCBI Taxonomy" id="4072"/>
    <lineage>
        <taxon>Eukaryota</taxon>
        <taxon>Viridiplantae</taxon>
        <taxon>Streptophyta</taxon>
        <taxon>Embryophyta</taxon>
        <taxon>Tracheophyta</taxon>
        <taxon>Spermatophyta</taxon>
        <taxon>Magnoliopsida</taxon>
        <taxon>eudicotyledons</taxon>
        <taxon>Gunneridae</taxon>
        <taxon>Pentapetalae</taxon>
        <taxon>asterids</taxon>
        <taxon>lamiids</taxon>
        <taxon>Solanales</taxon>
        <taxon>Solanaceae</taxon>
        <taxon>Solanoideae</taxon>
        <taxon>Capsiceae</taxon>
        <taxon>Capsicum</taxon>
    </lineage>
</organism>
<gene>
    <name evidence="1" type="ORF">T459_29270</name>
</gene>
<accession>A0A2G2Y521</accession>
<reference evidence="1 2" key="1">
    <citation type="journal article" date="2014" name="Nat. Genet.">
        <title>Genome sequence of the hot pepper provides insights into the evolution of pungency in Capsicum species.</title>
        <authorList>
            <person name="Kim S."/>
            <person name="Park M."/>
            <person name="Yeom S.I."/>
            <person name="Kim Y.M."/>
            <person name="Lee J.M."/>
            <person name="Lee H.A."/>
            <person name="Seo E."/>
            <person name="Choi J."/>
            <person name="Cheong K."/>
            <person name="Kim K.T."/>
            <person name="Jung K."/>
            <person name="Lee G.W."/>
            <person name="Oh S.K."/>
            <person name="Bae C."/>
            <person name="Kim S.B."/>
            <person name="Lee H.Y."/>
            <person name="Kim S.Y."/>
            <person name="Kim M.S."/>
            <person name="Kang B.C."/>
            <person name="Jo Y.D."/>
            <person name="Yang H.B."/>
            <person name="Jeong H.J."/>
            <person name="Kang W.H."/>
            <person name="Kwon J.K."/>
            <person name="Shin C."/>
            <person name="Lim J.Y."/>
            <person name="Park J.H."/>
            <person name="Huh J.H."/>
            <person name="Kim J.S."/>
            <person name="Kim B.D."/>
            <person name="Cohen O."/>
            <person name="Paran I."/>
            <person name="Suh M.C."/>
            <person name="Lee S.B."/>
            <person name="Kim Y.K."/>
            <person name="Shin Y."/>
            <person name="Noh S.J."/>
            <person name="Park J."/>
            <person name="Seo Y.S."/>
            <person name="Kwon S.Y."/>
            <person name="Kim H.A."/>
            <person name="Park J.M."/>
            <person name="Kim H.J."/>
            <person name="Choi S.B."/>
            <person name="Bosland P.W."/>
            <person name="Reeves G."/>
            <person name="Jo S.H."/>
            <person name="Lee B.W."/>
            <person name="Cho H.T."/>
            <person name="Choi H.S."/>
            <person name="Lee M.S."/>
            <person name="Yu Y."/>
            <person name="Do Choi Y."/>
            <person name="Park B.S."/>
            <person name="van Deynze A."/>
            <person name="Ashrafi H."/>
            <person name="Hill T."/>
            <person name="Kim W.T."/>
            <person name="Pai H.S."/>
            <person name="Ahn H.K."/>
            <person name="Yeam I."/>
            <person name="Giovannoni J.J."/>
            <person name="Rose J.K."/>
            <person name="Sorensen I."/>
            <person name="Lee S.J."/>
            <person name="Kim R.W."/>
            <person name="Choi I.Y."/>
            <person name="Choi B.S."/>
            <person name="Lim J.S."/>
            <person name="Lee Y.H."/>
            <person name="Choi D."/>
        </authorList>
    </citation>
    <scope>NUCLEOTIDE SEQUENCE [LARGE SCALE GENOMIC DNA]</scope>
    <source>
        <strain evidence="2">cv. CM334</strain>
    </source>
</reference>
<reference evidence="1 2" key="2">
    <citation type="journal article" date="2017" name="Genome Biol.">
        <title>New reference genome sequences of hot pepper reveal the massive evolution of plant disease-resistance genes by retroduplication.</title>
        <authorList>
            <person name="Kim S."/>
            <person name="Park J."/>
            <person name="Yeom S.I."/>
            <person name="Kim Y.M."/>
            <person name="Seo E."/>
            <person name="Kim K.T."/>
            <person name="Kim M.S."/>
            <person name="Lee J.M."/>
            <person name="Cheong K."/>
            <person name="Shin H.S."/>
            <person name="Kim S.B."/>
            <person name="Han K."/>
            <person name="Lee J."/>
            <person name="Park M."/>
            <person name="Lee H.A."/>
            <person name="Lee H.Y."/>
            <person name="Lee Y."/>
            <person name="Oh S."/>
            <person name="Lee J.H."/>
            <person name="Choi E."/>
            <person name="Choi E."/>
            <person name="Lee S.E."/>
            <person name="Jeon J."/>
            <person name="Kim H."/>
            <person name="Choi G."/>
            <person name="Song H."/>
            <person name="Lee J."/>
            <person name="Lee S.C."/>
            <person name="Kwon J.K."/>
            <person name="Lee H.Y."/>
            <person name="Koo N."/>
            <person name="Hong Y."/>
            <person name="Kim R.W."/>
            <person name="Kang W.H."/>
            <person name="Huh J.H."/>
            <person name="Kang B.C."/>
            <person name="Yang T.J."/>
            <person name="Lee Y.H."/>
            <person name="Bennetzen J.L."/>
            <person name="Choi D."/>
        </authorList>
    </citation>
    <scope>NUCLEOTIDE SEQUENCE [LARGE SCALE GENOMIC DNA]</scope>
    <source>
        <strain evidence="2">cv. CM334</strain>
    </source>
</reference>
<dbReference type="Gramene" id="PHT64845">
    <property type="protein sequence ID" value="PHT64845"/>
    <property type="gene ID" value="T459_29270"/>
</dbReference>
<dbReference type="Proteomes" id="UP000222542">
    <property type="component" value="Unassembled WGS sequence"/>
</dbReference>
<sequence length="173" mass="19120">MCGMKQLQFIEDMTLDRNIMASSGFPNPIYESVYPSSHHYVEPPTYPCYSFFHIRTCAGSNGARLIYDGCFLRKSKILCIESAVIIFDSQYKTSVKLNAVTRNAEICGNRTASQPHALNPVALQLLNDLSMATPRISGFFTVYGVAQSAETITESGCQDCLTVAYKNIEGCFA</sequence>
<name>A0A2G2Y521_CAPAN</name>
<comment type="caution">
    <text evidence="1">The sequence shown here is derived from an EMBL/GenBank/DDBJ whole genome shotgun (WGS) entry which is preliminary data.</text>
</comment>
<dbReference type="EMBL" id="AYRZ02000012">
    <property type="protein sequence ID" value="PHT64845.1"/>
    <property type="molecule type" value="Genomic_DNA"/>
</dbReference>
<evidence type="ECO:0000313" key="1">
    <source>
        <dbReference type="EMBL" id="PHT64845.1"/>
    </source>
</evidence>
<protein>
    <recommendedName>
        <fullName evidence="3">Gnk2-homologous domain-containing protein</fullName>
    </recommendedName>
</protein>
<evidence type="ECO:0000313" key="2">
    <source>
        <dbReference type="Proteomes" id="UP000222542"/>
    </source>
</evidence>
<dbReference type="AlphaFoldDB" id="A0A2G2Y521"/>
<evidence type="ECO:0008006" key="3">
    <source>
        <dbReference type="Google" id="ProtNLM"/>
    </source>
</evidence>